<dbReference type="GO" id="GO:0006352">
    <property type="term" value="P:DNA-templated transcription initiation"/>
    <property type="evidence" value="ECO:0007669"/>
    <property type="project" value="InterPro"/>
</dbReference>
<dbReference type="PANTHER" id="PTHR43133:SF64">
    <property type="entry name" value="ECF SIGMA FACTOR"/>
    <property type="match status" value="1"/>
</dbReference>
<dbReference type="InterPro" id="IPR036388">
    <property type="entry name" value="WH-like_DNA-bd_sf"/>
</dbReference>
<evidence type="ECO:0000259" key="6">
    <source>
        <dbReference type="Pfam" id="PF08281"/>
    </source>
</evidence>
<dbReference type="EMBL" id="SMDR01000002">
    <property type="protein sequence ID" value="TNJ33535.1"/>
    <property type="molecule type" value="Genomic_DNA"/>
</dbReference>
<feature type="domain" description="RNA polymerase sigma-70 region 2" evidence="5">
    <location>
        <begin position="18"/>
        <end position="81"/>
    </location>
</feature>
<dbReference type="InterPro" id="IPR014284">
    <property type="entry name" value="RNA_pol_sigma-70_dom"/>
</dbReference>
<dbReference type="Gene3D" id="1.10.10.10">
    <property type="entry name" value="Winged helix-like DNA-binding domain superfamily/Winged helix DNA-binding domain"/>
    <property type="match status" value="1"/>
</dbReference>
<comment type="caution">
    <text evidence="7">The sequence shown here is derived from an EMBL/GenBank/DDBJ whole genome shotgun (WGS) entry which is preliminary data.</text>
</comment>
<dbReference type="InterPro" id="IPR013325">
    <property type="entry name" value="RNA_pol_sigma_r2"/>
</dbReference>
<gene>
    <name evidence="7" type="ORF">E1B00_09260</name>
</gene>
<evidence type="ECO:0000256" key="3">
    <source>
        <dbReference type="ARBA" id="ARBA00023082"/>
    </source>
</evidence>
<keyword evidence="7" id="KW-0808">Transferase</keyword>
<dbReference type="SUPFAM" id="SSF88659">
    <property type="entry name" value="Sigma3 and sigma4 domains of RNA polymerase sigma factors"/>
    <property type="match status" value="1"/>
</dbReference>
<protein>
    <submittedName>
        <fullName evidence="7">RNA polymerase sigma factor</fullName>
        <ecNumber evidence="7">2.7.7.6</ecNumber>
    </submittedName>
</protein>
<dbReference type="Pfam" id="PF04542">
    <property type="entry name" value="Sigma70_r2"/>
    <property type="match status" value="1"/>
</dbReference>
<reference evidence="7 8" key="1">
    <citation type="submission" date="2019-03" db="EMBL/GenBank/DDBJ databases">
        <title>Arenimonas daejeonensis sp. nov., isolated from compost.</title>
        <authorList>
            <person name="Jeon C.O."/>
        </authorList>
    </citation>
    <scope>NUCLEOTIDE SEQUENCE [LARGE SCALE GENOMIC DNA]</scope>
    <source>
        <strain evidence="7 8">R29</strain>
    </source>
</reference>
<keyword evidence="3" id="KW-0731">Sigma factor</keyword>
<dbReference type="Gene3D" id="1.10.1740.10">
    <property type="match status" value="1"/>
</dbReference>
<dbReference type="OrthoDB" id="9783733at2"/>
<dbReference type="RefSeq" id="WP_139448039.1">
    <property type="nucleotide sequence ID" value="NZ_SMDR01000002.1"/>
</dbReference>
<name>A0A5C4RRD3_9GAMM</name>
<keyword evidence="2" id="KW-0805">Transcription regulation</keyword>
<dbReference type="GO" id="GO:0003899">
    <property type="term" value="F:DNA-directed RNA polymerase activity"/>
    <property type="evidence" value="ECO:0007669"/>
    <property type="project" value="UniProtKB-EC"/>
</dbReference>
<dbReference type="AlphaFoldDB" id="A0A5C4RRD3"/>
<dbReference type="Proteomes" id="UP000305760">
    <property type="component" value="Unassembled WGS sequence"/>
</dbReference>
<dbReference type="CDD" id="cd06171">
    <property type="entry name" value="Sigma70_r4"/>
    <property type="match status" value="1"/>
</dbReference>
<dbReference type="InterPro" id="IPR007627">
    <property type="entry name" value="RNA_pol_sigma70_r2"/>
</dbReference>
<evidence type="ECO:0000259" key="5">
    <source>
        <dbReference type="Pfam" id="PF04542"/>
    </source>
</evidence>
<evidence type="ECO:0000256" key="1">
    <source>
        <dbReference type="ARBA" id="ARBA00010641"/>
    </source>
</evidence>
<dbReference type="GO" id="GO:0003677">
    <property type="term" value="F:DNA binding"/>
    <property type="evidence" value="ECO:0007669"/>
    <property type="project" value="InterPro"/>
</dbReference>
<evidence type="ECO:0000313" key="7">
    <source>
        <dbReference type="EMBL" id="TNJ33535.1"/>
    </source>
</evidence>
<keyword evidence="4" id="KW-0804">Transcription</keyword>
<keyword evidence="7" id="KW-0548">Nucleotidyltransferase</keyword>
<evidence type="ECO:0000256" key="2">
    <source>
        <dbReference type="ARBA" id="ARBA00023015"/>
    </source>
</evidence>
<dbReference type="InterPro" id="IPR039425">
    <property type="entry name" value="RNA_pol_sigma-70-like"/>
</dbReference>
<dbReference type="SUPFAM" id="SSF88946">
    <property type="entry name" value="Sigma2 domain of RNA polymerase sigma factors"/>
    <property type="match status" value="1"/>
</dbReference>
<keyword evidence="8" id="KW-1185">Reference proteome</keyword>
<organism evidence="7 8">
    <name type="scientific">Arenimonas terrae</name>
    <dbReference type="NCBI Taxonomy" id="2546226"/>
    <lineage>
        <taxon>Bacteria</taxon>
        <taxon>Pseudomonadati</taxon>
        <taxon>Pseudomonadota</taxon>
        <taxon>Gammaproteobacteria</taxon>
        <taxon>Lysobacterales</taxon>
        <taxon>Lysobacteraceae</taxon>
        <taxon>Arenimonas</taxon>
    </lineage>
</organism>
<dbReference type="InterPro" id="IPR013324">
    <property type="entry name" value="RNA_pol_sigma_r3/r4-like"/>
</dbReference>
<dbReference type="InterPro" id="IPR013249">
    <property type="entry name" value="RNA_pol_sigma70_r4_t2"/>
</dbReference>
<dbReference type="EC" id="2.7.7.6" evidence="7"/>
<evidence type="ECO:0000313" key="8">
    <source>
        <dbReference type="Proteomes" id="UP000305760"/>
    </source>
</evidence>
<sequence length="182" mass="20794">MPFDAAPAAPPASLDQFLASVERRAFRMAELALGHREDALDAVQEAMIKLVGYRERPAEEWTPLFWSILRRQVTDRHRRNTVRRRVMTFLGRDEDSREDPLEMLPDPGEDPARRHADAEAWAALGRALRQLPRRQREAYLLRELQGLDVAETAAAMGCSDGSVKTHLSRAMAALRTHLEDWR</sequence>
<comment type="similarity">
    <text evidence="1">Belongs to the sigma-70 factor family. ECF subfamily.</text>
</comment>
<dbReference type="NCBIfam" id="TIGR02937">
    <property type="entry name" value="sigma70-ECF"/>
    <property type="match status" value="1"/>
</dbReference>
<dbReference type="Pfam" id="PF08281">
    <property type="entry name" value="Sigma70_r4_2"/>
    <property type="match status" value="1"/>
</dbReference>
<accession>A0A5C4RRD3</accession>
<feature type="domain" description="RNA polymerase sigma factor 70 region 4 type 2" evidence="6">
    <location>
        <begin position="123"/>
        <end position="174"/>
    </location>
</feature>
<dbReference type="NCBIfam" id="NF006550">
    <property type="entry name" value="PRK09047.1"/>
    <property type="match status" value="1"/>
</dbReference>
<dbReference type="PANTHER" id="PTHR43133">
    <property type="entry name" value="RNA POLYMERASE ECF-TYPE SIGMA FACTO"/>
    <property type="match status" value="1"/>
</dbReference>
<dbReference type="GO" id="GO:0016987">
    <property type="term" value="F:sigma factor activity"/>
    <property type="evidence" value="ECO:0007669"/>
    <property type="project" value="UniProtKB-KW"/>
</dbReference>
<evidence type="ECO:0000256" key="4">
    <source>
        <dbReference type="ARBA" id="ARBA00023163"/>
    </source>
</evidence>
<proteinExistence type="inferred from homology"/>